<protein>
    <submittedName>
        <fullName evidence="1">Uncharacterized protein</fullName>
    </submittedName>
</protein>
<accession>A0A2X1Q5L4</accession>
<proteinExistence type="predicted"/>
<dbReference type="RefSeq" id="WP_065799424.1">
    <property type="nucleotide sequence ID" value="NZ_CAADJV010000003.1"/>
</dbReference>
<evidence type="ECO:0000313" key="3">
    <source>
        <dbReference type="EMBL" id="STV55973.1"/>
    </source>
</evidence>
<organism evidence="1 4">
    <name type="scientific">Klebsiella pneumoniae</name>
    <dbReference type="NCBI Taxonomy" id="573"/>
    <lineage>
        <taxon>Bacteria</taxon>
        <taxon>Pseudomonadati</taxon>
        <taxon>Pseudomonadota</taxon>
        <taxon>Gammaproteobacteria</taxon>
        <taxon>Enterobacterales</taxon>
        <taxon>Enterobacteriaceae</taxon>
        <taxon>Klebsiella/Raoultella group</taxon>
        <taxon>Klebsiella</taxon>
        <taxon>Klebsiella pneumoniae complex</taxon>
    </lineage>
</organism>
<evidence type="ECO:0000313" key="5">
    <source>
        <dbReference type="Proteomes" id="UP000254141"/>
    </source>
</evidence>
<gene>
    <name evidence="2" type="ORF">NCTC5051_03969</name>
    <name evidence="3" type="ORF">NCTC5053_05817</name>
    <name evidence="1" type="ORF">NCTC9645_00113</name>
</gene>
<dbReference type="AlphaFoldDB" id="A0A2X1Q5L4"/>
<evidence type="ECO:0000313" key="1">
    <source>
        <dbReference type="EMBL" id="SPX50614.1"/>
    </source>
</evidence>
<dbReference type="EMBL" id="UGMN01000004">
    <property type="protein sequence ID" value="STV55973.1"/>
    <property type="molecule type" value="Genomic_DNA"/>
</dbReference>
<dbReference type="EMBL" id="UASO01000001">
    <property type="protein sequence ID" value="SPX50614.1"/>
    <property type="molecule type" value="Genomic_DNA"/>
</dbReference>
<evidence type="ECO:0000313" key="4">
    <source>
        <dbReference type="Proteomes" id="UP000250675"/>
    </source>
</evidence>
<dbReference type="Proteomes" id="UP000254387">
    <property type="component" value="Unassembled WGS sequence"/>
</dbReference>
<dbReference type="EMBL" id="UGLU01000001">
    <property type="protein sequence ID" value="STU52880.1"/>
    <property type="molecule type" value="Genomic_DNA"/>
</dbReference>
<name>A0A2X1Q5L4_KLEPN</name>
<dbReference type="Proteomes" id="UP000250675">
    <property type="component" value="Unassembled WGS sequence"/>
</dbReference>
<reference evidence="4 5" key="1">
    <citation type="submission" date="2018-06" db="EMBL/GenBank/DDBJ databases">
        <authorList>
            <consortium name="Pathogen Informatics"/>
            <person name="Doyle S."/>
        </authorList>
    </citation>
    <scope>NUCLEOTIDE SEQUENCE [LARGE SCALE GENOMIC DNA]</scope>
    <source>
        <strain evidence="2 5">NCTC5051</strain>
        <strain evidence="3 6">NCTC5053</strain>
        <strain evidence="1 4">NCTC9645</strain>
    </source>
</reference>
<sequence>MEFATNHQPSEWGGNHYGLRINEHDEDLGLNNSAEIAIWFEEFIDSRSELNLEIRKRSLAFLKRAVAQLEEELSGK</sequence>
<evidence type="ECO:0000313" key="6">
    <source>
        <dbReference type="Proteomes" id="UP000254387"/>
    </source>
</evidence>
<dbReference type="Proteomes" id="UP000254141">
    <property type="component" value="Unassembled WGS sequence"/>
</dbReference>
<evidence type="ECO:0000313" key="2">
    <source>
        <dbReference type="EMBL" id="STU52880.1"/>
    </source>
</evidence>